<evidence type="ECO:0000256" key="1">
    <source>
        <dbReference type="ARBA" id="ARBA00023125"/>
    </source>
</evidence>
<keyword evidence="3" id="KW-0732">Signal</keyword>
<evidence type="ECO:0000259" key="4">
    <source>
        <dbReference type="Pfam" id="PF02311"/>
    </source>
</evidence>
<dbReference type="RefSeq" id="WP_162311240.1">
    <property type="nucleotide sequence ID" value="NZ_JACHGU010000001.1"/>
</dbReference>
<feature type="domain" description="AraC-type arabinose-binding/dimerisation" evidence="4">
    <location>
        <begin position="77"/>
        <end position="132"/>
    </location>
</feature>
<keyword evidence="1" id="KW-0238">DNA-binding</keyword>
<evidence type="ECO:0000256" key="2">
    <source>
        <dbReference type="SAM" id="MobiDB-lite"/>
    </source>
</evidence>
<proteinExistence type="predicted"/>
<keyword evidence="6" id="KW-1185">Reference proteome</keyword>
<evidence type="ECO:0000313" key="5">
    <source>
        <dbReference type="EMBL" id="KAF1686148.1"/>
    </source>
</evidence>
<dbReference type="InterPro" id="IPR014710">
    <property type="entry name" value="RmlC-like_jellyroll"/>
</dbReference>
<dbReference type="AlphaFoldDB" id="A0A7V8GM49"/>
<evidence type="ECO:0000256" key="3">
    <source>
        <dbReference type="SAM" id="SignalP"/>
    </source>
</evidence>
<protein>
    <recommendedName>
        <fullName evidence="4">AraC-type arabinose-binding/dimerisation domain-containing protein</fullName>
    </recommendedName>
</protein>
<evidence type="ECO:0000313" key="6">
    <source>
        <dbReference type="Proteomes" id="UP000462066"/>
    </source>
</evidence>
<organism evidence="5 6">
    <name type="scientific">Pseudoxanthomonas broegbernensis</name>
    <dbReference type="NCBI Taxonomy" id="83619"/>
    <lineage>
        <taxon>Bacteria</taxon>
        <taxon>Pseudomonadati</taxon>
        <taxon>Pseudomonadota</taxon>
        <taxon>Gammaproteobacteria</taxon>
        <taxon>Lysobacterales</taxon>
        <taxon>Lysobacteraceae</taxon>
        <taxon>Pseudoxanthomonas</taxon>
    </lineage>
</organism>
<dbReference type="InterPro" id="IPR003313">
    <property type="entry name" value="AraC-bd"/>
</dbReference>
<gene>
    <name evidence="5" type="ORF">B1992_09435</name>
</gene>
<dbReference type="GO" id="GO:0003677">
    <property type="term" value="F:DNA binding"/>
    <property type="evidence" value="ECO:0007669"/>
    <property type="project" value="UniProtKB-KW"/>
</dbReference>
<dbReference type="Pfam" id="PF02311">
    <property type="entry name" value="AraC_binding"/>
    <property type="match status" value="1"/>
</dbReference>
<dbReference type="Gene3D" id="2.60.120.10">
    <property type="entry name" value="Jelly Rolls"/>
    <property type="match status" value="1"/>
</dbReference>
<feature type="chain" id="PRO_5031213349" description="AraC-type arabinose-binding/dimerisation domain-containing protein" evidence="3">
    <location>
        <begin position="29"/>
        <end position="141"/>
    </location>
</feature>
<feature type="signal peptide" evidence="3">
    <location>
        <begin position="1"/>
        <end position="28"/>
    </location>
</feature>
<dbReference type="GO" id="GO:0006355">
    <property type="term" value="P:regulation of DNA-templated transcription"/>
    <property type="evidence" value="ECO:0007669"/>
    <property type="project" value="InterPro"/>
</dbReference>
<reference evidence="5 6" key="1">
    <citation type="submission" date="2017-10" db="EMBL/GenBank/DDBJ databases">
        <title>Whole genome sequencing of Pseudoxanthomonas broegbernensis DSM 12573(T).</title>
        <authorList>
            <person name="Kumar S."/>
            <person name="Bansal K."/>
            <person name="Kaur A."/>
            <person name="Patil P."/>
            <person name="Sharma S."/>
            <person name="Patil P.B."/>
        </authorList>
    </citation>
    <scope>NUCLEOTIDE SEQUENCE [LARGE SCALE GENOMIC DNA]</scope>
    <source>
        <strain evidence="5 6">DSM 12573</strain>
    </source>
</reference>
<dbReference type="EMBL" id="MWIP01000008">
    <property type="protein sequence ID" value="KAF1686148.1"/>
    <property type="molecule type" value="Genomic_DNA"/>
</dbReference>
<accession>A0A7V8GM49</accession>
<dbReference type="InterPro" id="IPR011051">
    <property type="entry name" value="RmlC_Cupin_sf"/>
</dbReference>
<dbReference type="Proteomes" id="UP000462066">
    <property type="component" value="Unassembled WGS sequence"/>
</dbReference>
<sequence>MNRIRFPAILPLALLAALAATATSTATALDAGADAPVPPRLSTLAGAPDPATAQARTTTQVGRYGQARVMQLQLKAGTRMPAHAAPERVLVVVLAGQGRFEFDDGPVPVRARQVLHLAPGENHGVSADTDLDLLLVRMAEH</sequence>
<comment type="caution">
    <text evidence="5">The sequence shown here is derived from an EMBL/GenBank/DDBJ whole genome shotgun (WGS) entry which is preliminary data.</text>
</comment>
<feature type="region of interest" description="Disordered" evidence="2">
    <location>
        <begin position="39"/>
        <end position="58"/>
    </location>
</feature>
<dbReference type="SUPFAM" id="SSF51182">
    <property type="entry name" value="RmlC-like cupins"/>
    <property type="match status" value="1"/>
</dbReference>
<name>A0A7V8GM49_9GAMM</name>